<name>A0AAE1PHK3_9EUCA</name>
<proteinExistence type="predicted"/>
<protein>
    <submittedName>
        <fullName evidence="2">Uncharacterized protein</fullName>
    </submittedName>
</protein>
<reference evidence="2" key="1">
    <citation type="submission" date="2023-11" db="EMBL/GenBank/DDBJ databases">
        <title>Genome assemblies of two species of porcelain crab, Petrolisthes cinctipes and Petrolisthes manimaculis (Anomura: Porcellanidae).</title>
        <authorList>
            <person name="Angst P."/>
        </authorList>
    </citation>
    <scope>NUCLEOTIDE SEQUENCE</scope>
    <source>
        <strain evidence="2">PB745_02</strain>
        <tissue evidence="2">Gill</tissue>
    </source>
</reference>
<evidence type="ECO:0000313" key="2">
    <source>
        <dbReference type="EMBL" id="KAK4308503.1"/>
    </source>
</evidence>
<accession>A0AAE1PHK3</accession>
<organism evidence="2 3">
    <name type="scientific">Petrolisthes manimaculis</name>
    <dbReference type="NCBI Taxonomy" id="1843537"/>
    <lineage>
        <taxon>Eukaryota</taxon>
        <taxon>Metazoa</taxon>
        <taxon>Ecdysozoa</taxon>
        <taxon>Arthropoda</taxon>
        <taxon>Crustacea</taxon>
        <taxon>Multicrustacea</taxon>
        <taxon>Malacostraca</taxon>
        <taxon>Eumalacostraca</taxon>
        <taxon>Eucarida</taxon>
        <taxon>Decapoda</taxon>
        <taxon>Pleocyemata</taxon>
        <taxon>Anomura</taxon>
        <taxon>Galatheoidea</taxon>
        <taxon>Porcellanidae</taxon>
        <taxon>Petrolisthes</taxon>
    </lineage>
</organism>
<sequence length="83" mass="9391">MASLGTRLNALSTYYNLDHQDPPQTQPQQQQQQSQPQDFSTSESTVSERTRERMSECHNMAVNQLFGLIPHTPLASSTRNDLT</sequence>
<dbReference type="EMBL" id="JAWZYT010001882">
    <property type="protein sequence ID" value="KAK4308503.1"/>
    <property type="molecule type" value="Genomic_DNA"/>
</dbReference>
<gene>
    <name evidence="2" type="ORF">Pmani_019801</name>
</gene>
<feature type="compositionally biased region" description="Low complexity" evidence="1">
    <location>
        <begin position="22"/>
        <end position="45"/>
    </location>
</feature>
<keyword evidence="3" id="KW-1185">Reference proteome</keyword>
<evidence type="ECO:0000313" key="3">
    <source>
        <dbReference type="Proteomes" id="UP001292094"/>
    </source>
</evidence>
<evidence type="ECO:0000256" key="1">
    <source>
        <dbReference type="SAM" id="MobiDB-lite"/>
    </source>
</evidence>
<dbReference type="Proteomes" id="UP001292094">
    <property type="component" value="Unassembled WGS sequence"/>
</dbReference>
<comment type="caution">
    <text evidence="2">The sequence shown here is derived from an EMBL/GenBank/DDBJ whole genome shotgun (WGS) entry which is preliminary data.</text>
</comment>
<dbReference type="AlphaFoldDB" id="A0AAE1PHK3"/>
<feature type="region of interest" description="Disordered" evidence="1">
    <location>
        <begin position="1"/>
        <end position="54"/>
    </location>
</feature>